<reference evidence="12 13" key="1">
    <citation type="journal article" date="2008" name="J. Biotechnol.">
        <title>The lifestyle of Corynebacterium urealyticum derived from its complete genome sequence established by pyrosequencing.</title>
        <authorList>
            <person name="Tauch A."/>
            <person name="Trost E."/>
            <person name="Tilker A."/>
            <person name="Ludewig U."/>
            <person name="Schneiker S."/>
            <person name="Goesmann A."/>
            <person name="Arnold W."/>
            <person name="Bekel T."/>
            <person name="Brinkrolf K."/>
            <person name="Brune I."/>
            <person name="Goetker S."/>
            <person name="Kalinowski J."/>
            <person name="Kamp P.-B."/>
            <person name="Lobo F.P."/>
            <person name="Viehoever P."/>
            <person name="Weisshaar B."/>
            <person name="Soriano F."/>
            <person name="Droege M."/>
            <person name="Puehler A."/>
        </authorList>
    </citation>
    <scope>NUCLEOTIDE SEQUENCE [LARGE SCALE GENOMIC DNA]</scope>
    <source>
        <strain evidence="13">ATCC 43042 / DSM 7109</strain>
    </source>
</reference>
<comment type="similarity">
    <text evidence="10">Belongs to the thiamine-phosphate synthase family.</text>
</comment>
<keyword evidence="4 10" id="KW-0479">Metal-binding</keyword>
<comment type="caution">
    <text evidence="10">Lacks conserved residue(s) required for the propagation of feature annotation.</text>
</comment>
<dbReference type="CDD" id="cd00564">
    <property type="entry name" value="TMP_TenI"/>
    <property type="match status" value="1"/>
</dbReference>
<sequence length="286" mass="30133">MPTRTSSRQSRLAWTKSPLSSWNVAGRSTWRMMRVCNTVDNGGDQPGAGPAQGAQAVTPRALDPRSLTCYLVTGRIPDLDWDEECEEITRIAAEAAAGGAGVIQVRSKPITVRQLTELSIRIAAAVAETNPRTLVLIDDRVDVAAALMTEHNIHGVHIGQDDLDPRLARAVLGDDAIIGLTTGTLELVEDANAYADVIDYVGAGPYRPTPTKNSGRDPLGLEGYPALVTASEVPVVAIGDVRAEDAADLAATGVAGLAIVRGIMQAEDPKAYAASVISQFSGANER</sequence>
<dbReference type="GO" id="GO:0004789">
    <property type="term" value="F:thiamine-phosphate diphosphorylase activity"/>
    <property type="evidence" value="ECO:0007669"/>
    <property type="project" value="UniProtKB-UniRule"/>
</dbReference>
<feature type="binding site" evidence="10">
    <location>
        <position position="162"/>
    </location>
    <ligand>
        <name>Mg(2+)</name>
        <dbReference type="ChEBI" id="CHEBI:18420"/>
    </ligand>
</feature>
<keyword evidence="3 10" id="KW-0808">Transferase</keyword>
<dbReference type="UniPathway" id="UPA00060">
    <property type="reaction ID" value="UER00141"/>
</dbReference>
<dbReference type="Pfam" id="PF02581">
    <property type="entry name" value="TMP-TENI"/>
    <property type="match status" value="1"/>
</dbReference>
<evidence type="ECO:0000256" key="5">
    <source>
        <dbReference type="ARBA" id="ARBA00022842"/>
    </source>
</evidence>
<comment type="catalytic activity">
    <reaction evidence="9 10">
        <text>2-[(2R,5Z)-2-carboxy-4-methylthiazol-5(2H)-ylidene]ethyl phosphate + 4-amino-2-methyl-5-(diphosphooxymethyl)pyrimidine + 2 H(+) = thiamine phosphate + CO2 + diphosphate</text>
        <dbReference type="Rhea" id="RHEA:47844"/>
        <dbReference type="ChEBI" id="CHEBI:15378"/>
        <dbReference type="ChEBI" id="CHEBI:16526"/>
        <dbReference type="ChEBI" id="CHEBI:33019"/>
        <dbReference type="ChEBI" id="CHEBI:37575"/>
        <dbReference type="ChEBI" id="CHEBI:57841"/>
        <dbReference type="ChEBI" id="CHEBI:62899"/>
        <dbReference type="EC" id="2.5.1.3"/>
    </reaction>
</comment>
<dbReference type="EC" id="2.5.1.3" evidence="10"/>
<dbReference type="HOGENOM" id="CLU_018272_3_2_11"/>
<comment type="catalytic activity">
    <reaction evidence="8 10">
        <text>2-(2-carboxy-4-methylthiazol-5-yl)ethyl phosphate + 4-amino-2-methyl-5-(diphosphooxymethyl)pyrimidine + 2 H(+) = thiamine phosphate + CO2 + diphosphate</text>
        <dbReference type="Rhea" id="RHEA:47848"/>
        <dbReference type="ChEBI" id="CHEBI:15378"/>
        <dbReference type="ChEBI" id="CHEBI:16526"/>
        <dbReference type="ChEBI" id="CHEBI:33019"/>
        <dbReference type="ChEBI" id="CHEBI:37575"/>
        <dbReference type="ChEBI" id="CHEBI:57841"/>
        <dbReference type="ChEBI" id="CHEBI:62890"/>
        <dbReference type="EC" id="2.5.1.3"/>
    </reaction>
</comment>
<dbReference type="EMBL" id="AM942444">
    <property type="protein sequence ID" value="CAQ05064.1"/>
    <property type="molecule type" value="Genomic_DNA"/>
</dbReference>
<dbReference type="AlphaFoldDB" id="B1VH23"/>
<dbReference type="Gene3D" id="3.20.20.70">
    <property type="entry name" value="Aldolase class I"/>
    <property type="match status" value="1"/>
</dbReference>
<dbReference type="InterPro" id="IPR034291">
    <property type="entry name" value="TMP_synthase"/>
</dbReference>
<feature type="binding site" evidence="10">
    <location>
        <position position="138"/>
    </location>
    <ligand>
        <name>4-amino-2-methyl-5-(diphosphooxymethyl)pyrimidine</name>
        <dbReference type="ChEBI" id="CHEBI:57841"/>
    </ligand>
</feature>
<dbReference type="NCBIfam" id="NF000740">
    <property type="entry name" value="PRK00043.3-4"/>
    <property type="match status" value="1"/>
</dbReference>
<evidence type="ECO:0000256" key="3">
    <source>
        <dbReference type="ARBA" id="ARBA00022679"/>
    </source>
</evidence>
<evidence type="ECO:0000259" key="11">
    <source>
        <dbReference type="Pfam" id="PF02581"/>
    </source>
</evidence>
<keyword evidence="6 10" id="KW-0784">Thiamine biosynthesis</keyword>
<organism evidence="12 13">
    <name type="scientific">Corynebacterium urealyticum (strain ATCC 43042 / DSM 7109)</name>
    <dbReference type="NCBI Taxonomy" id="504474"/>
    <lineage>
        <taxon>Bacteria</taxon>
        <taxon>Bacillati</taxon>
        <taxon>Actinomycetota</taxon>
        <taxon>Actinomycetes</taxon>
        <taxon>Mycobacteriales</taxon>
        <taxon>Corynebacteriaceae</taxon>
        <taxon>Corynebacterium</taxon>
    </lineage>
</organism>
<dbReference type="InterPro" id="IPR036206">
    <property type="entry name" value="ThiamineP_synth_sf"/>
</dbReference>
<evidence type="ECO:0000256" key="6">
    <source>
        <dbReference type="ARBA" id="ARBA00022977"/>
    </source>
</evidence>
<dbReference type="STRING" id="504474.cu1104"/>
<dbReference type="Proteomes" id="UP000001727">
    <property type="component" value="Chromosome"/>
</dbReference>
<feature type="binding site" evidence="10">
    <location>
        <begin position="104"/>
        <end position="108"/>
    </location>
    <ligand>
        <name>4-amino-2-methyl-5-(diphosphooxymethyl)pyrimidine</name>
        <dbReference type="ChEBI" id="CHEBI:57841"/>
    </ligand>
</feature>
<dbReference type="InterPro" id="IPR022998">
    <property type="entry name" value="ThiamineP_synth_TenI"/>
</dbReference>
<evidence type="ECO:0000313" key="13">
    <source>
        <dbReference type="Proteomes" id="UP000001727"/>
    </source>
</evidence>
<comment type="catalytic activity">
    <reaction evidence="7 10">
        <text>4-methyl-5-(2-phosphooxyethyl)-thiazole + 4-amino-2-methyl-5-(diphosphooxymethyl)pyrimidine + H(+) = thiamine phosphate + diphosphate</text>
        <dbReference type="Rhea" id="RHEA:22328"/>
        <dbReference type="ChEBI" id="CHEBI:15378"/>
        <dbReference type="ChEBI" id="CHEBI:33019"/>
        <dbReference type="ChEBI" id="CHEBI:37575"/>
        <dbReference type="ChEBI" id="CHEBI:57841"/>
        <dbReference type="ChEBI" id="CHEBI:58296"/>
        <dbReference type="EC" id="2.5.1.3"/>
    </reaction>
</comment>
<evidence type="ECO:0000256" key="4">
    <source>
        <dbReference type="ARBA" id="ARBA00022723"/>
    </source>
</evidence>
<feature type="binding site" evidence="10">
    <location>
        <begin position="209"/>
        <end position="211"/>
    </location>
    <ligand>
        <name>2-[(2R,5Z)-2-carboxy-4-methylthiazol-5(2H)-ylidene]ethyl phosphate</name>
        <dbReference type="ChEBI" id="CHEBI:62899"/>
    </ligand>
</feature>
<dbReference type="GO" id="GO:0009229">
    <property type="term" value="P:thiamine diphosphate biosynthetic process"/>
    <property type="evidence" value="ECO:0007669"/>
    <property type="project" value="UniProtKB-UniRule"/>
</dbReference>
<protein>
    <recommendedName>
        <fullName evidence="10">Thiamine-phosphate synthase</fullName>
        <shortName evidence="10">TP synthase</shortName>
        <shortName evidence="10">TPS</shortName>
        <ecNumber evidence="10">2.5.1.3</ecNumber>
    </recommendedName>
    <alternativeName>
        <fullName evidence="10">Thiamine-phosphate pyrophosphorylase</fullName>
        <shortName evidence="10">TMP pyrophosphorylase</shortName>
        <shortName evidence="10">TMP-PPase</shortName>
    </alternativeName>
</protein>
<name>B1VH23_CORU7</name>
<dbReference type="GO" id="GO:0000287">
    <property type="term" value="F:magnesium ion binding"/>
    <property type="evidence" value="ECO:0007669"/>
    <property type="project" value="UniProtKB-UniRule"/>
</dbReference>
<dbReference type="PANTHER" id="PTHR20857:SF15">
    <property type="entry name" value="THIAMINE-PHOSPHATE SYNTHASE"/>
    <property type="match status" value="1"/>
</dbReference>
<dbReference type="SUPFAM" id="SSF51391">
    <property type="entry name" value="Thiamin phosphate synthase"/>
    <property type="match status" value="1"/>
</dbReference>
<dbReference type="InterPro" id="IPR013785">
    <property type="entry name" value="Aldolase_TIM"/>
</dbReference>
<evidence type="ECO:0000256" key="7">
    <source>
        <dbReference type="ARBA" id="ARBA00047334"/>
    </source>
</evidence>
<comment type="cofactor">
    <cofactor evidence="10">
        <name>Mg(2+)</name>
        <dbReference type="ChEBI" id="CHEBI:18420"/>
    </cofactor>
    <text evidence="10">Binds 1 Mg(2+) ion per subunit.</text>
</comment>
<dbReference type="eggNOG" id="COG0352">
    <property type="taxonomic scope" value="Bacteria"/>
</dbReference>
<accession>B1VH23</accession>
<evidence type="ECO:0000256" key="8">
    <source>
        <dbReference type="ARBA" id="ARBA00047851"/>
    </source>
</evidence>
<feature type="domain" description="Thiamine phosphate synthase/TenI" evidence="11">
    <location>
        <begin position="70"/>
        <end position="263"/>
    </location>
</feature>
<evidence type="ECO:0000313" key="12">
    <source>
        <dbReference type="EMBL" id="CAQ05064.1"/>
    </source>
</evidence>
<dbReference type="PANTHER" id="PTHR20857">
    <property type="entry name" value="THIAMINE-PHOSPHATE PYROPHOSPHORYLASE"/>
    <property type="match status" value="1"/>
</dbReference>
<keyword evidence="5 10" id="KW-0460">Magnesium</keyword>
<keyword evidence="13" id="KW-1185">Reference proteome</keyword>
<evidence type="ECO:0000256" key="2">
    <source>
        <dbReference type="ARBA" id="ARBA00005165"/>
    </source>
</evidence>
<feature type="binding site" evidence="10">
    <location>
        <position position="181"/>
    </location>
    <ligand>
        <name>4-amino-2-methyl-5-(diphosphooxymethyl)pyrimidine</name>
        <dbReference type="ChEBI" id="CHEBI:57841"/>
    </ligand>
</feature>
<dbReference type="GO" id="GO:0009228">
    <property type="term" value="P:thiamine biosynthetic process"/>
    <property type="evidence" value="ECO:0007669"/>
    <property type="project" value="UniProtKB-KW"/>
</dbReference>
<dbReference type="HAMAP" id="MF_00097">
    <property type="entry name" value="TMP_synthase"/>
    <property type="match status" value="1"/>
</dbReference>
<evidence type="ECO:0000256" key="1">
    <source>
        <dbReference type="ARBA" id="ARBA00003814"/>
    </source>
</evidence>
<comment type="function">
    <text evidence="1 10">Condenses 4-methyl-5-(beta-hydroxyethyl)thiazole monophosphate (THZ-P) and 2-methyl-4-amino-5-hydroxymethyl pyrimidine pyrophosphate (HMP-PP) to form thiamine monophosphate (TMP).</text>
</comment>
<feature type="binding site" evidence="10">
    <location>
        <position position="212"/>
    </location>
    <ligand>
        <name>4-amino-2-methyl-5-(diphosphooxymethyl)pyrimidine</name>
        <dbReference type="ChEBI" id="CHEBI:57841"/>
    </ligand>
</feature>
<proteinExistence type="inferred from homology"/>
<feature type="binding site" evidence="10">
    <location>
        <position position="139"/>
    </location>
    <ligand>
        <name>Mg(2+)</name>
        <dbReference type="ChEBI" id="CHEBI:18420"/>
    </ligand>
</feature>
<dbReference type="KEGG" id="cur:cu1104"/>
<gene>
    <name evidence="10" type="primary">thiE</name>
    <name evidence="12" type="ordered locus">cu1104</name>
</gene>
<dbReference type="GO" id="GO:0005737">
    <property type="term" value="C:cytoplasm"/>
    <property type="evidence" value="ECO:0007669"/>
    <property type="project" value="TreeGrafter"/>
</dbReference>
<evidence type="ECO:0000256" key="10">
    <source>
        <dbReference type="HAMAP-Rule" id="MF_00097"/>
    </source>
</evidence>
<comment type="pathway">
    <text evidence="2 10">Cofactor biosynthesis; thiamine diphosphate biosynthesis; thiamine phosphate from 4-amino-2-methyl-5-diphosphomethylpyrimidine and 4-methyl-5-(2-phosphoethyl)-thiazole: step 1/1.</text>
</comment>
<evidence type="ECO:0000256" key="9">
    <source>
        <dbReference type="ARBA" id="ARBA00047883"/>
    </source>
</evidence>